<evidence type="ECO:0000313" key="6">
    <source>
        <dbReference type="EMBL" id="PIV43720.1"/>
    </source>
</evidence>
<evidence type="ECO:0000313" key="7">
    <source>
        <dbReference type="Proteomes" id="UP000230304"/>
    </source>
</evidence>
<accession>A0A2M7D8S7</accession>
<evidence type="ECO:0000256" key="4">
    <source>
        <dbReference type="ARBA" id="ARBA00022691"/>
    </source>
</evidence>
<dbReference type="GO" id="GO:0006298">
    <property type="term" value="P:mismatch repair"/>
    <property type="evidence" value="ECO:0007669"/>
    <property type="project" value="TreeGrafter"/>
</dbReference>
<gene>
    <name evidence="6" type="ORF">COS26_00155</name>
</gene>
<dbReference type="SUPFAM" id="SSF53335">
    <property type="entry name" value="S-adenosyl-L-methionine-dependent methyltransferases"/>
    <property type="match status" value="1"/>
</dbReference>
<dbReference type="PIRSF" id="PIRSF000398">
    <property type="entry name" value="M_m6A_EcoRV"/>
    <property type="match status" value="1"/>
</dbReference>
<dbReference type="GO" id="GO:1904047">
    <property type="term" value="F:S-adenosyl-L-methionine binding"/>
    <property type="evidence" value="ECO:0007669"/>
    <property type="project" value="TreeGrafter"/>
</dbReference>
<dbReference type="InterPro" id="IPR012263">
    <property type="entry name" value="M_m6A_EcoRV"/>
</dbReference>
<dbReference type="InterPro" id="IPR002052">
    <property type="entry name" value="DNA_methylase_N6_adenine_CS"/>
</dbReference>
<dbReference type="PROSITE" id="PS00092">
    <property type="entry name" value="N6_MTASE"/>
    <property type="match status" value="1"/>
</dbReference>
<evidence type="ECO:0000256" key="3">
    <source>
        <dbReference type="ARBA" id="ARBA00022679"/>
    </source>
</evidence>
<comment type="catalytic activity">
    <reaction evidence="5">
        <text>a 2'-deoxyadenosine in DNA + S-adenosyl-L-methionine = an N(6)-methyl-2'-deoxyadenosine in DNA + S-adenosyl-L-homocysteine + H(+)</text>
        <dbReference type="Rhea" id="RHEA:15197"/>
        <dbReference type="Rhea" id="RHEA-COMP:12418"/>
        <dbReference type="Rhea" id="RHEA-COMP:12419"/>
        <dbReference type="ChEBI" id="CHEBI:15378"/>
        <dbReference type="ChEBI" id="CHEBI:57856"/>
        <dbReference type="ChEBI" id="CHEBI:59789"/>
        <dbReference type="ChEBI" id="CHEBI:90615"/>
        <dbReference type="ChEBI" id="CHEBI:90616"/>
        <dbReference type="EC" id="2.1.1.72"/>
    </reaction>
</comment>
<sequence length="338" mass="39595">MLPIYRKEVEVRGVVVKIVRNLENGIKDNTLAYKKKIFLDRIRSSNSKSQNKYKRVVLSPIRYAGGKSLAVGHVVELLPDNVKRVVSPFFGGGSIEIAMSKELGLEVIGYDIFDILCNYWKFQIEKPKLLYKKLKELKPNKKTFERIRLILNDVWKKKTKLDPLTLAVYYVYNFNLSYGPGFMGWSSDIYLDETRYKRMLENIRDFNPKNLKVECADFREVIKNHPNDFLYCDPPYYIGKDSKMFKGIYPMRNIPVHHNGFPHEVLRDLLKNHKGGFILSYNNCPTIREYYKEFKQSFPSWQYTMGQGETRIGLNRKNGNGNHIKESHEMIIFGPPKK</sequence>
<organism evidence="6 7">
    <name type="scientific">Candidatus Nealsonbacteria bacterium CG02_land_8_20_14_3_00_40_11</name>
    <dbReference type="NCBI Taxonomy" id="1974700"/>
    <lineage>
        <taxon>Bacteria</taxon>
        <taxon>Candidatus Nealsoniibacteriota</taxon>
    </lineage>
</organism>
<comment type="caution">
    <text evidence="6">The sequence shown here is derived from an EMBL/GenBank/DDBJ whole genome shotgun (WGS) entry which is preliminary data.</text>
</comment>
<evidence type="ECO:0000256" key="1">
    <source>
        <dbReference type="ARBA" id="ARBA00011900"/>
    </source>
</evidence>
<keyword evidence="6" id="KW-0378">Hydrolase</keyword>
<dbReference type="InterPro" id="IPR012327">
    <property type="entry name" value="MeTrfase_D12"/>
</dbReference>
<dbReference type="PRINTS" id="PR00505">
    <property type="entry name" value="D12N6MTFRASE"/>
</dbReference>
<protein>
    <recommendedName>
        <fullName evidence="1">site-specific DNA-methyltransferase (adenine-specific)</fullName>
        <ecNumber evidence="1">2.1.1.72</ecNumber>
    </recommendedName>
</protein>
<dbReference type="EMBL" id="PEUA01000004">
    <property type="protein sequence ID" value="PIV43720.1"/>
    <property type="molecule type" value="Genomic_DNA"/>
</dbReference>
<dbReference type="GO" id="GO:0009307">
    <property type="term" value="P:DNA restriction-modification system"/>
    <property type="evidence" value="ECO:0007669"/>
    <property type="project" value="InterPro"/>
</dbReference>
<keyword evidence="6" id="KW-0540">Nuclease</keyword>
<dbReference type="PANTHER" id="PTHR30481">
    <property type="entry name" value="DNA ADENINE METHYLASE"/>
    <property type="match status" value="1"/>
</dbReference>
<dbReference type="AlphaFoldDB" id="A0A2M7D8S7"/>
<dbReference type="Proteomes" id="UP000230304">
    <property type="component" value="Unassembled WGS sequence"/>
</dbReference>
<dbReference type="GO" id="GO:0009007">
    <property type="term" value="F:site-specific DNA-methyltransferase (adenine-specific) activity"/>
    <property type="evidence" value="ECO:0007669"/>
    <property type="project" value="UniProtKB-EC"/>
</dbReference>
<dbReference type="InterPro" id="IPR029063">
    <property type="entry name" value="SAM-dependent_MTases_sf"/>
</dbReference>
<dbReference type="Pfam" id="PF02086">
    <property type="entry name" value="MethyltransfD12"/>
    <property type="match status" value="1"/>
</dbReference>
<evidence type="ECO:0000256" key="5">
    <source>
        <dbReference type="ARBA" id="ARBA00047942"/>
    </source>
</evidence>
<dbReference type="GO" id="GO:0043565">
    <property type="term" value="F:sequence-specific DNA binding"/>
    <property type="evidence" value="ECO:0007669"/>
    <property type="project" value="TreeGrafter"/>
</dbReference>
<keyword evidence="4" id="KW-0949">S-adenosyl-L-methionine</keyword>
<dbReference type="GO" id="GO:0032259">
    <property type="term" value="P:methylation"/>
    <property type="evidence" value="ECO:0007669"/>
    <property type="project" value="UniProtKB-KW"/>
</dbReference>
<dbReference type="GO" id="GO:0004519">
    <property type="term" value="F:endonuclease activity"/>
    <property type="evidence" value="ECO:0007669"/>
    <property type="project" value="UniProtKB-KW"/>
</dbReference>
<name>A0A2M7D8S7_9BACT</name>
<dbReference type="EC" id="2.1.1.72" evidence="1"/>
<dbReference type="Gene3D" id="3.40.50.150">
    <property type="entry name" value="Vaccinia Virus protein VP39"/>
    <property type="match status" value="2"/>
</dbReference>
<keyword evidence="2" id="KW-0489">Methyltransferase</keyword>
<proteinExistence type="predicted"/>
<keyword evidence="3" id="KW-0808">Transferase</keyword>
<reference evidence="7" key="1">
    <citation type="submission" date="2017-09" db="EMBL/GenBank/DDBJ databases">
        <title>Depth-based differentiation of microbial function through sediment-hosted aquifers and enrichment of novel symbionts in the deep terrestrial subsurface.</title>
        <authorList>
            <person name="Probst A.J."/>
            <person name="Ladd B."/>
            <person name="Jarett J.K."/>
            <person name="Geller-Mcgrath D.E."/>
            <person name="Sieber C.M.K."/>
            <person name="Emerson J.B."/>
            <person name="Anantharaman K."/>
            <person name="Thomas B.C."/>
            <person name="Malmstrom R."/>
            <person name="Stieglmeier M."/>
            <person name="Klingl A."/>
            <person name="Woyke T."/>
            <person name="Ryan C.M."/>
            <person name="Banfield J.F."/>
        </authorList>
    </citation>
    <scope>NUCLEOTIDE SEQUENCE [LARGE SCALE GENOMIC DNA]</scope>
</reference>
<keyword evidence="6" id="KW-0255">Endonuclease</keyword>
<evidence type="ECO:0000256" key="2">
    <source>
        <dbReference type="ARBA" id="ARBA00022603"/>
    </source>
</evidence>